<dbReference type="GO" id="GO:0006223">
    <property type="term" value="P:uracil salvage"/>
    <property type="evidence" value="ECO:0007669"/>
    <property type="project" value="InterPro"/>
</dbReference>
<dbReference type="EC" id="2.4.2.9" evidence="4 13"/>
<dbReference type="UniPathway" id="UPA00574">
    <property type="reaction ID" value="UER00636"/>
</dbReference>
<dbReference type="Pfam" id="PF14681">
    <property type="entry name" value="UPRTase"/>
    <property type="match status" value="1"/>
</dbReference>
<dbReference type="GO" id="GO:0005525">
    <property type="term" value="F:GTP binding"/>
    <property type="evidence" value="ECO:0007669"/>
    <property type="project" value="UniProtKB-KW"/>
</dbReference>
<dbReference type="FunFam" id="3.40.50.2020:FF:000003">
    <property type="entry name" value="Uracil phosphoribosyltransferase"/>
    <property type="match status" value="1"/>
</dbReference>
<evidence type="ECO:0000256" key="6">
    <source>
        <dbReference type="ARBA" id="ARBA00022676"/>
    </source>
</evidence>
<dbReference type="GO" id="GO:0005737">
    <property type="term" value="C:cytoplasm"/>
    <property type="evidence" value="ECO:0007669"/>
    <property type="project" value="UniProtKB-ARBA"/>
</dbReference>
<dbReference type="CDD" id="cd06223">
    <property type="entry name" value="PRTases_typeI"/>
    <property type="match status" value="1"/>
</dbReference>
<sequence>MVEGARPRPMAGREQPTRAEALRQPRLHVATHPLIAVQLTLLRATETAPSRFRELLGELTTLVGYEALAGLALAERPIVTPLEPMIGVKVAQPIAIVPIMRAGLAMVEPLLRLLPEARVWHLGLYRDEETLRPVPYYNRAMRSGQAAHCIVVDPMLATGGSAVSAVDLVKEVGAERITYIGIVAAPYGVAQLTEAHPDVEIYVAALDRELNEQGYICPGLGDAGDRVFHTGE</sequence>
<reference evidence="16" key="1">
    <citation type="submission" date="2020-02" db="EMBL/GenBank/DDBJ databases">
        <authorList>
            <person name="Meier V. D."/>
        </authorList>
    </citation>
    <scope>NUCLEOTIDE SEQUENCE</scope>
    <source>
        <strain evidence="16">AVDCRST_MAG18</strain>
    </source>
</reference>
<keyword evidence="6 16" id="KW-0328">Glycosyltransferase</keyword>
<dbReference type="InterPro" id="IPR050054">
    <property type="entry name" value="UPRTase/APRTase"/>
</dbReference>
<evidence type="ECO:0000256" key="2">
    <source>
        <dbReference type="ARBA" id="ARBA00005180"/>
    </source>
</evidence>
<dbReference type="GO" id="GO:0044206">
    <property type="term" value="P:UMP salvage"/>
    <property type="evidence" value="ECO:0007669"/>
    <property type="project" value="UniProtKB-UniPathway"/>
</dbReference>
<evidence type="ECO:0000256" key="5">
    <source>
        <dbReference type="ARBA" id="ARBA00022533"/>
    </source>
</evidence>
<keyword evidence="5" id="KW-0021">Allosteric enzyme</keyword>
<evidence type="ECO:0000256" key="14">
    <source>
        <dbReference type="SAM" id="MobiDB-lite"/>
    </source>
</evidence>
<evidence type="ECO:0000256" key="13">
    <source>
        <dbReference type="NCBIfam" id="TIGR01091"/>
    </source>
</evidence>
<feature type="domain" description="Phosphoribosyltransferase" evidence="15">
    <location>
        <begin position="30"/>
        <end position="230"/>
    </location>
</feature>
<keyword evidence="7 16" id="KW-0808">Transferase</keyword>
<evidence type="ECO:0000256" key="11">
    <source>
        <dbReference type="ARBA" id="ARBA00056901"/>
    </source>
</evidence>
<comment type="function">
    <text evidence="11">Catalyzes the conversion of uracil and 5-phospho-alpha-D-ribose 1-diphosphate (PRPP) to UMP and diphosphate.</text>
</comment>
<dbReference type="InterPro" id="IPR000836">
    <property type="entry name" value="PRTase_dom"/>
</dbReference>
<comment type="pathway">
    <text evidence="2">Pyrimidine metabolism; UMP biosynthesis via salvage pathway; UMP from uracil: step 1/1.</text>
</comment>
<dbReference type="NCBIfam" id="NF001097">
    <property type="entry name" value="PRK00129.1"/>
    <property type="match status" value="1"/>
</dbReference>
<evidence type="ECO:0000259" key="15">
    <source>
        <dbReference type="Pfam" id="PF14681"/>
    </source>
</evidence>
<feature type="region of interest" description="Disordered" evidence="14">
    <location>
        <begin position="1"/>
        <end position="22"/>
    </location>
</feature>
<dbReference type="InterPro" id="IPR029057">
    <property type="entry name" value="PRTase-like"/>
</dbReference>
<name>A0A6J4UIN4_9BACT</name>
<evidence type="ECO:0000256" key="4">
    <source>
        <dbReference type="ARBA" id="ARBA00011894"/>
    </source>
</evidence>
<dbReference type="PANTHER" id="PTHR32315">
    <property type="entry name" value="ADENINE PHOSPHORIBOSYLTRANSFERASE"/>
    <property type="match status" value="1"/>
</dbReference>
<keyword evidence="8" id="KW-0547">Nucleotide-binding</keyword>
<dbReference type="EMBL" id="CADCWN010000015">
    <property type="protein sequence ID" value="CAA9549872.1"/>
    <property type="molecule type" value="Genomic_DNA"/>
</dbReference>
<dbReference type="Gene3D" id="3.40.50.2020">
    <property type="match status" value="1"/>
</dbReference>
<protein>
    <recommendedName>
        <fullName evidence="12 13">Uracil phosphoribosyltransferase</fullName>
        <ecNumber evidence="4 13">2.4.2.9</ecNumber>
    </recommendedName>
</protein>
<dbReference type="PANTHER" id="PTHR32315:SF4">
    <property type="entry name" value="URACIL PHOSPHORIBOSYLTRANSFERASE, CHLOROPLASTIC"/>
    <property type="match status" value="1"/>
</dbReference>
<evidence type="ECO:0000256" key="1">
    <source>
        <dbReference type="ARBA" id="ARBA00001946"/>
    </source>
</evidence>
<comment type="cofactor">
    <cofactor evidence="1">
        <name>Mg(2+)</name>
        <dbReference type="ChEBI" id="CHEBI:18420"/>
    </cofactor>
</comment>
<accession>A0A6J4UIN4</accession>
<evidence type="ECO:0000256" key="8">
    <source>
        <dbReference type="ARBA" id="ARBA00022741"/>
    </source>
</evidence>
<dbReference type="GO" id="GO:0004845">
    <property type="term" value="F:uracil phosphoribosyltransferase activity"/>
    <property type="evidence" value="ECO:0007669"/>
    <property type="project" value="UniProtKB-UniRule"/>
</dbReference>
<dbReference type="NCBIfam" id="TIGR01091">
    <property type="entry name" value="upp"/>
    <property type="match status" value="1"/>
</dbReference>
<dbReference type="InterPro" id="IPR005765">
    <property type="entry name" value="UPRT"/>
</dbReference>
<organism evidence="16">
    <name type="scientific">uncultured Thermomicrobiales bacterium</name>
    <dbReference type="NCBI Taxonomy" id="1645740"/>
    <lineage>
        <taxon>Bacteria</taxon>
        <taxon>Pseudomonadati</taxon>
        <taxon>Thermomicrobiota</taxon>
        <taxon>Thermomicrobia</taxon>
        <taxon>Thermomicrobiales</taxon>
        <taxon>environmental samples</taxon>
    </lineage>
</organism>
<dbReference type="AlphaFoldDB" id="A0A6J4UIN4"/>
<comment type="similarity">
    <text evidence="3">Belongs to the UPRTase family.</text>
</comment>
<evidence type="ECO:0000256" key="12">
    <source>
        <dbReference type="ARBA" id="ARBA00072146"/>
    </source>
</evidence>
<comment type="catalytic activity">
    <reaction evidence="10">
        <text>UMP + diphosphate = 5-phospho-alpha-D-ribose 1-diphosphate + uracil</text>
        <dbReference type="Rhea" id="RHEA:13017"/>
        <dbReference type="ChEBI" id="CHEBI:17568"/>
        <dbReference type="ChEBI" id="CHEBI:33019"/>
        <dbReference type="ChEBI" id="CHEBI:57865"/>
        <dbReference type="ChEBI" id="CHEBI:58017"/>
        <dbReference type="EC" id="2.4.2.9"/>
    </reaction>
</comment>
<dbReference type="SUPFAM" id="SSF53271">
    <property type="entry name" value="PRTase-like"/>
    <property type="match status" value="1"/>
</dbReference>
<proteinExistence type="inferred from homology"/>
<evidence type="ECO:0000256" key="9">
    <source>
        <dbReference type="ARBA" id="ARBA00023134"/>
    </source>
</evidence>
<evidence type="ECO:0000256" key="3">
    <source>
        <dbReference type="ARBA" id="ARBA00009516"/>
    </source>
</evidence>
<evidence type="ECO:0000256" key="10">
    <source>
        <dbReference type="ARBA" id="ARBA00052919"/>
    </source>
</evidence>
<evidence type="ECO:0000313" key="16">
    <source>
        <dbReference type="EMBL" id="CAA9549872.1"/>
    </source>
</evidence>
<keyword evidence="9" id="KW-0342">GTP-binding</keyword>
<gene>
    <name evidence="16" type="ORF">AVDCRST_MAG18-221</name>
</gene>
<evidence type="ECO:0000256" key="7">
    <source>
        <dbReference type="ARBA" id="ARBA00022679"/>
    </source>
</evidence>